<proteinExistence type="predicted"/>
<dbReference type="RefSeq" id="YP_009849514.1">
    <property type="nucleotide sequence ID" value="NC_048793.1"/>
</dbReference>
<dbReference type="GeneID" id="55619950"/>
<feature type="region of interest" description="Disordered" evidence="1">
    <location>
        <begin position="1"/>
        <end position="29"/>
    </location>
</feature>
<protein>
    <submittedName>
        <fullName evidence="2">Uncharacterized protein</fullName>
    </submittedName>
</protein>
<name>A0A514CXT5_9CAUD</name>
<organism evidence="2 3">
    <name type="scientific">Gordonia phage Kenosha</name>
    <dbReference type="NCBI Taxonomy" id="2588490"/>
    <lineage>
        <taxon>Viruses</taxon>
        <taxon>Duplodnaviria</taxon>
        <taxon>Heunggongvirae</taxon>
        <taxon>Uroviricota</taxon>
        <taxon>Caudoviricetes</taxon>
        <taxon>Deejayvirinae</taxon>
        <taxon>Kenoshavirus</taxon>
        <taxon>Kenoshavirus kenosha</taxon>
    </lineage>
</organism>
<dbReference type="Proteomes" id="UP000318324">
    <property type="component" value="Segment"/>
</dbReference>
<accession>A0A514CXT5</accession>
<evidence type="ECO:0000313" key="2">
    <source>
        <dbReference type="EMBL" id="QDH85311.1"/>
    </source>
</evidence>
<dbReference type="EMBL" id="MN010761">
    <property type="protein sequence ID" value="QDH85311.1"/>
    <property type="molecule type" value="Genomic_DNA"/>
</dbReference>
<evidence type="ECO:0000313" key="3">
    <source>
        <dbReference type="Proteomes" id="UP000318324"/>
    </source>
</evidence>
<keyword evidence="3" id="KW-1185">Reference proteome</keyword>
<reference evidence="2 3" key="1">
    <citation type="submission" date="2019-05" db="EMBL/GenBank/DDBJ databases">
        <authorList>
            <person name="Anderson T.C."/>
            <person name="Ballou V.G."/>
            <person name="Berkey V.K."/>
            <person name="Bonaccorso K.R."/>
            <person name="Busby L.B."/>
            <person name="Carey D.A."/>
            <person name="Cutaia C."/>
            <person name="Dalenburg J."/>
            <person name="Diaz-Ramirez E.N."/>
            <person name="Holmes K.J."/>
            <person name="Liner T.A."/>
            <person name="McGrew S.T."/>
            <person name="Meares D.P."/>
            <person name="Mordente R.E."/>
            <person name="Pietrzak P.A."/>
            <person name="Shirley O.A."/>
            <person name="Slimani Z."/>
            <person name="Smith A.M."/>
            <person name="Wallace S.D."/>
            <person name="Wright Y.S."/>
            <person name="Williams D.C."/>
            <person name="Garlena R.A."/>
            <person name="Russell D.A."/>
            <person name="Pope W.H."/>
            <person name="Jacobs-Sera D."/>
            <person name="Hatfull G.F."/>
        </authorList>
    </citation>
    <scope>NUCLEOTIDE SEQUENCE [LARGE SCALE GENOMIC DNA]</scope>
</reference>
<gene>
    <name evidence="2" type="primary">80</name>
    <name evidence="2" type="ORF">SEA_KENOSHA_80</name>
</gene>
<dbReference type="KEGG" id="vg:55619950"/>
<sequence>MTRTTHGHFIQGSPLDNSPSPELSECDGPGDCAQCSQEAAAELIKIATELQIRGQHSQRHKVKFELEHGDNPEVWPGGFSRHLTTLSCSCGTQVVEQTIVDRKYADKEFMRELDRMQDSAVRRMHRLHIDAATRVRNS</sequence>
<evidence type="ECO:0000256" key="1">
    <source>
        <dbReference type="SAM" id="MobiDB-lite"/>
    </source>
</evidence>